<protein>
    <submittedName>
        <fullName evidence="5">Basic amino acid ABC transporter substrate-binding protein</fullName>
    </submittedName>
</protein>
<dbReference type="PANTHER" id="PTHR35936:SF17">
    <property type="entry name" value="ARGININE-BINDING EXTRACELLULAR PROTEIN ARTP"/>
    <property type="match status" value="1"/>
</dbReference>
<accession>A0ABS9LAC8</accession>
<dbReference type="SMART" id="SM00062">
    <property type="entry name" value="PBPb"/>
    <property type="match status" value="1"/>
</dbReference>
<evidence type="ECO:0000313" key="5">
    <source>
        <dbReference type="EMBL" id="MCG2623463.1"/>
    </source>
</evidence>
<dbReference type="Gene3D" id="3.40.190.10">
    <property type="entry name" value="Periplasmic binding protein-like II"/>
    <property type="match status" value="2"/>
</dbReference>
<dbReference type="EMBL" id="JAKLTQ010000014">
    <property type="protein sequence ID" value="MCG2623463.1"/>
    <property type="molecule type" value="Genomic_DNA"/>
</dbReference>
<dbReference type="SMART" id="SM00079">
    <property type="entry name" value="PBPe"/>
    <property type="match status" value="1"/>
</dbReference>
<evidence type="ECO:0000313" key="6">
    <source>
        <dbReference type="Proteomes" id="UP001165368"/>
    </source>
</evidence>
<dbReference type="RefSeq" id="WP_237822795.1">
    <property type="nucleotide sequence ID" value="NZ_JAKLTQ010000014.1"/>
</dbReference>
<organism evidence="5 6">
    <name type="scientific">Arthrobacter hankyongi</name>
    <dbReference type="NCBI Taxonomy" id="2904801"/>
    <lineage>
        <taxon>Bacteria</taxon>
        <taxon>Bacillati</taxon>
        <taxon>Actinomycetota</taxon>
        <taxon>Actinomycetes</taxon>
        <taxon>Micrococcales</taxon>
        <taxon>Micrococcaceae</taxon>
        <taxon>Arthrobacter</taxon>
    </lineage>
</organism>
<evidence type="ECO:0000256" key="1">
    <source>
        <dbReference type="ARBA" id="ARBA00022729"/>
    </source>
</evidence>
<feature type="chain" id="PRO_5045641783" evidence="2">
    <location>
        <begin position="27"/>
        <end position="268"/>
    </location>
</feature>
<dbReference type="PROSITE" id="PS51257">
    <property type="entry name" value="PROKAR_LIPOPROTEIN"/>
    <property type="match status" value="1"/>
</dbReference>
<evidence type="ECO:0000259" key="3">
    <source>
        <dbReference type="SMART" id="SM00062"/>
    </source>
</evidence>
<comment type="caution">
    <text evidence="5">The sequence shown here is derived from an EMBL/GenBank/DDBJ whole genome shotgun (WGS) entry which is preliminary data.</text>
</comment>
<dbReference type="CDD" id="cd13624">
    <property type="entry name" value="PBP2_Arg_Lys_His"/>
    <property type="match status" value="1"/>
</dbReference>
<gene>
    <name evidence="5" type="ORF">LVY72_16320</name>
</gene>
<evidence type="ECO:0000256" key="2">
    <source>
        <dbReference type="SAM" id="SignalP"/>
    </source>
</evidence>
<keyword evidence="6" id="KW-1185">Reference proteome</keyword>
<feature type="signal peptide" evidence="2">
    <location>
        <begin position="1"/>
        <end position="26"/>
    </location>
</feature>
<dbReference type="InterPro" id="IPR001320">
    <property type="entry name" value="Iontro_rcpt_C"/>
</dbReference>
<dbReference type="SUPFAM" id="SSF53850">
    <property type="entry name" value="Periplasmic binding protein-like II"/>
    <property type="match status" value="1"/>
</dbReference>
<name>A0ABS9LAC8_9MICC</name>
<keyword evidence="1 2" id="KW-0732">Signal</keyword>
<proteinExistence type="predicted"/>
<dbReference type="Pfam" id="PF00497">
    <property type="entry name" value="SBP_bac_3"/>
    <property type="match status" value="1"/>
</dbReference>
<sequence length="268" mass="28352">MRVRVSIAARLLAVLAAGSLSLTACGSGSSTGGSSPAAGNELGLITPGTLTVCSDIPYPPFEFEKGGEYTGFDMDMIRTIADGLGLKTEIKDVGFDGLQSGASLAAGQCDLGASAITITEERKKNIGLSDPYYDSLQSLLVPADSAVKTKADLAGKKVGVQQGTTGEAYARKNLPSDAQILAYPSDAELFPALQSGNVDAVLQDYPVNLGHTEGGKYKIVEKYQTDEHYGFAVKKTGSEELLKAVNTQLAELKKNGKYQEIYDKYFTE</sequence>
<feature type="domain" description="Ionotropic glutamate receptor C-terminal" evidence="4">
    <location>
        <begin position="49"/>
        <end position="268"/>
    </location>
</feature>
<dbReference type="PANTHER" id="PTHR35936">
    <property type="entry name" value="MEMBRANE-BOUND LYTIC MUREIN TRANSGLYCOSYLASE F"/>
    <property type="match status" value="1"/>
</dbReference>
<dbReference type="InterPro" id="IPR001638">
    <property type="entry name" value="Solute-binding_3/MltF_N"/>
</dbReference>
<dbReference type="Proteomes" id="UP001165368">
    <property type="component" value="Unassembled WGS sequence"/>
</dbReference>
<feature type="domain" description="Solute-binding protein family 3/N-terminal" evidence="3">
    <location>
        <begin position="49"/>
        <end position="268"/>
    </location>
</feature>
<reference evidence="5" key="1">
    <citation type="submission" date="2022-01" db="EMBL/GenBank/DDBJ databases">
        <authorList>
            <person name="Jo J.-H."/>
            <person name="Im W.-T."/>
        </authorList>
    </citation>
    <scope>NUCLEOTIDE SEQUENCE</scope>
    <source>
        <strain evidence="5">I2-34</strain>
    </source>
</reference>
<evidence type="ECO:0000259" key="4">
    <source>
        <dbReference type="SMART" id="SM00079"/>
    </source>
</evidence>